<dbReference type="STRING" id="471704.A0A151JBA6"/>
<feature type="non-terminal residue" evidence="1">
    <location>
        <position position="1"/>
    </location>
</feature>
<gene>
    <name evidence="1" type="ORF">ALC57_05372</name>
</gene>
<organism evidence="1 2">
    <name type="scientific">Trachymyrmex cornetzi</name>
    <dbReference type="NCBI Taxonomy" id="471704"/>
    <lineage>
        <taxon>Eukaryota</taxon>
        <taxon>Metazoa</taxon>
        <taxon>Ecdysozoa</taxon>
        <taxon>Arthropoda</taxon>
        <taxon>Hexapoda</taxon>
        <taxon>Insecta</taxon>
        <taxon>Pterygota</taxon>
        <taxon>Neoptera</taxon>
        <taxon>Endopterygota</taxon>
        <taxon>Hymenoptera</taxon>
        <taxon>Apocrita</taxon>
        <taxon>Aculeata</taxon>
        <taxon>Formicoidea</taxon>
        <taxon>Formicidae</taxon>
        <taxon>Myrmicinae</taxon>
        <taxon>Trachymyrmex</taxon>
    </lineage>
</organism>
<proteinExistence type="predicted"/>
<accession>A0A151JBA6</accession>
<reference evidence="1 2" key="1">
    <citation type="submission" date="2015-09" db="EMBL/GenBank/DDBJ databases">
        <title>Trachymyrmex cornetzi WGS genome.</title>
        <authorList>
            <person name="Nygaard S."/>
            <person name="Hu H."/>
            <person name="Boomsma J."/>
            <person name="Zhang G."/>
        </authorList>
    </citation>
    <scope>NUCLEOTIDE SEQUENCE [LARGE SCALE GENOMIC DNA]</scope>
    <source>
        <strain evidence="1">Tcor2-1</strain>
        <tissue evidence="1">Whole body</tissue>
    </source>
</reference>
<evidence type="ECO:0000313" key="1">
    <source>
        <dbReference type="EMBL" id="KYN22235.1"/>
    </source>
</evidence>
<dbReference type="AlphaFoldDB" id="A0A151JBA6"/>
<protein>
    <submittedName>
        <fullName evidence="1">Uncharacterized protein</fullName>
    </submittedName>
</protein>
<name>A0A151JBA6_9HYME</name>
<sequence length="137" mass="16000">NLSSIDIPLEVKYLLQLGEKFGLPINKNNKEKTLIEFIKQIENNVIGRPKNIINFVRNNSISILNRFQNNFPSPNFFDKQISNWLHIINKFINITPLMLGNVQRNFRRRLLLCLENNGAHFEHLLHAERADNNAILP</sequence>
<dbReference type="Proteomes" id="UP000078492">
    <property type="component" value="Unassembled WGS sequence"/>
</dbReference>
<keyword evidence="2" id="KW-1185">Reference proteome</keyword>
<evidence type="ECO:0000313" key="2">
    <source>
        <dbReference type="Proteomes" id="UP000078492"/>
    </source>
</evidence>
<dbReference type="EMBL" id="KQ979217">
    <property type="protein sequence ID" value="KYN22235.1"/>
    <property type="molecule type" value="Genomic_DNA"/>
</dbReference>